<feature type="compositionally biased region" description="Pro residues" evidence="1">
    <location>
        <begin position="1"/>
        <end position="12"/>
    </location>
</feature>
<dbReference type="STRING" id="92696.A0A4R0RBJ4"/>
<dbReference type="EMBL" id="RWJN01000524">
    <property type="protein sequence ID" value="TCD60938.1"/>
    <property type="molecule type" value="Genomic_DNA"/>
</dbReference>
<evidence type="ECO:0008006" key="4">
    <source>
        <dbReference type="Google" id="ProtNLM"/>
    </source>
</evidence>
<dbReference type="AlphaFoldDB" id="A0A4R0RBJ4"/>
<evidence type="ECO:0000313" key="2">
    <source>
        <dbReference type="EMBL" id="TCD60938.1"/>
    </source>
</evidence>
<dbReference type="OrthoDB" id="2135488at2759"/>
<reference evidence="2 3" key="1">
    <citation type="submission" date="2018-11" db="EMBL/GenBank/DDBJ databases">
        <title>Genome assembly of Steccherinum ochraceum LE-BIN_3174, the white-rot fungus of the Steccherinaceae family (The Residual Polyporoid clade, Polyporales, Basidiomycota).</title>
        <authorList>
            <person name="Fedorova T.V."/>
            <person name="Glazunova O.A."/>
            <person name="Landesman E.O."/>
            <person name="Moiseenko K.V."/>
            <person name="Psurtseva N.V."/>
            <person name="Savinova O.S."/>
            <person name="Shakhova N.V."/>
            <person name="Tyazhelova T.V."/>
            <person name="Vasina D.V."/>
        </authorList>
    </citation>
    <scope>NUCLEOTIDE SEQUENCE [LARGE SCALE GENOMIC DNA]</scope>
    <source>
        <strain evidence="2 3">LE-BIN_3174</strain>
    </source>
</reference>
<organism evidence="2 3">
    <name type="scientific">Steccherinum ochraceum</name>
    <dbReference type="NCBI Taxonomy" id="92696"/>
    <lineage>
        <taxon>Eukaryota</taxon>
        <taxon>Fungi</taxon>
        <taxon>Dikarya</taxon>
        <taxon>Basidiomycota</taxon>
        <taxon>Agaricomycotina</taxon>
        <taxon>Agaricomycetes</taxon>
        <taxon>Polyporales</taxon>
        <taxon>Steccherinaceae</taxon>
        <taxon>Steccherinum</taxon>
    </lineage>
</organism>
<dbReference type="Proteomes" id="UP000292702">
    <property type="component" value="Unassembled WGS sequence"/>
</dbReference>
<feature type="region of interest" description="Disordered" evidence="1">
    <location>
        <begin position="267"/>
        <end position="294"/>
    </location>
</feature>
<comment type="caution">
    <text evidence="2">The sequence shown here is derived from an EMBL/GenBank/DDBJ whole genome shotgun (WGS) entry which is preliminary data.</text>
</comment>
<sequence>MSSSLPPTPISPTAPSVGARRKGPRVLPTLPLSAFTPPSTGVGEQFPLPPDPNTIHPNSVIDAHVITPSGNLSNWHAEIDEALKGRLGGAVLSLHGATPGEVESVISKASASETPILALLVPFSLDEGAPTDPPAYLANPGQKPQIVLSSTFTTNTPAAAEALKWALDKGFSIDIDVQSNLKDNDSEWEALEDLFAKAMPHESDSSVPRPKGKVILSNILPPPDDLHLPIVKLLTHPTYQAYQSHCAALSLYSNVFVKFIPPSWGSPTPPTPAPTAQMAISPVDSPIDPRDTQDKKEWKRRIKMYIGPSLEAFGYARIIYGSSPSPFTRTKSNAADWYELARESFAELGTEQEGVDAVFYGNAQLVYGSASS</sequence>
<dbReference type="PANTHER" id="PTHR43569">
    <property type="entry name" value="AMIDOHYDROLASE"/>
    <property type="match status" value="1"/>
</dbReference>
<evidence type="ECO:0000313" key="3">
    <source>
        <dbReference type="Proteomes" id="UP000292702"/>
    </source>
</evidence>
<accession>A0A4R0RBJ4</accession>
<dbReference type="Gene3D" id="3.20.20.140">
    <property type="entry name" value="Metal-dependent hydrolases"/>
    <property type="match status" value="1"/>
</dbReference>
<dbReference type="PANTHER" id="PTHR43569:SF2">
    <property type="entry name" value="AMIDOHYDROLASE-RELATED DOMAIN-CONTAINING PROTEIN"/>
    <property type="match status" value="1"/>
</dbReference>
<name>A0A4R0RBJ4_9APHY</name>
<proteinExistence type="predicted"/>
<evidence type="ECO:0000256" key="1">
    <source>
        <dbReference type="SAM" id="MobiDB-lite"/>
    </source>
</evidence>
<gene>
    <name evidence="2" type="ORF">EIP91_009272</name>
</gene>
<feature type="region of interest" description="Disordered" evidence="1">
    <location>
        <begin position="1"/>
        <end position="28"/>
    </location>
</feature>
<keyword evidence="3" id="KW-1185">Reference proteome</keyword>
<protein>
    <recommendedName>
        <fullName evidence="4">Amidohydrolase-related domain-containing protein</fullName>
    </recommendedName>
</protein>
<dbReference type="InterPro" id="IPR052350">
    <property type="entry name" value="Metallo-dep_Lactonases"/>
</dbReference>